<dbReference type="InterPro" id="IPR000648">
    <property type="entry name" value="Oxysterol-bd"/>
</dbReference>
<keyword evidence="3" id="KW-0445">Lipid transport</keyword>
<dbReference type="FunFam" id="1.10.287.2720:FF:000001">
    <property type="entry name" value="Oxysterol-binding OBPalpha"/>
    <property type="match status" value="1"/>
</dbReference>
<feature type="region of interest" description="Disordered" evidence="6">
    <location>
        <begin position="13"/>
        <end position="35"/>
    </location>
</feature>
<evidence type="ECO:0000256" key="6">
    <source>
        <dbReference type="SAM" id="MobiDB-lite"/>
    </source>
</evidence>
<gene>
    <name evidence="7" type="primary">OBP1</name>
    <name evidence="8" type="ORF">A9F13_03g03058</name>
</gene>
<dbReference type="Pfam" id="PF01237">
    <property type="entry name" value="Oxysterol_BP"/>
    <property type="match status" value="1"/>
</dbReference>
<comment type="similarity">
    <text evidence="1 5">Belongs to the OSBP family.</text>
</comment>
<dbReference type="PROSITE" id="PS01013">
    <property type="entry name" value="OSBP"/>
    <property type="match status" value="1"/>
</dbReference>
<dbReference type="GO" id="GO:0006869">
    <property type="term" value="P:lipid transport"/>
    <property type="evidence" value="ECO:0007669"/>
    <property type="project" value="UniProtKB-KW"/>
</dbReference>
<dbReference type="EMBL" id="LYUB02000003">
    <property type="protein sequence ID" value="OVF10157.1"/>
    <property type="molecule type" value="Genomic_DNA"/>
</dbReference>
<dbReference type="SUPFAM" id="SSF144000">
    <property type="entry name" value="Oxysterol-binding protein-like"/>
    <property type="match status" value="1"/>
</dbReference>
<dbReference type="EMBL" id="FJ524850">
    <property type="protein sequence ID" value="ACS29264.1"/>
    <property type="molecule type" value="Genomic_DNA"/>
</dbReference>
<dbReference type="PANTHER" id="PTHR10972">
    <property type="entry name" value="OXYSTEROL-BINDING PROTEIN-RELATED"/>
    <property type="match status" value="1"/>
</dbReference>
<evidence type="ECO:0000256" key="3">
    <source>
        <dbReference type="ARBA" id="ARBA00023055"/>
    </source>
</evidence>
<accession>C5HU28</accession>
<evidence type="ECO:0000256" key="2">
    <source>
        <dbReference type="ARBA" id="ARBA00022448"/>
    </source>
</evidence>
<evidence type="ECO:0000256" key="5">
    <source>
        <dbReference type="RuleBase" id="RU003844"/>
    </source>
</evidence>
<keyword evidence="4" id="KW-0446">Lipid-binding</keyword>
<sequence length="429" mass="49110">MGLTSKLDKLRLKSNNDSSTSSNLPDKKNLDTDDVDEMNDDGQSILMGIISQLRLGCDLSKITLPTFILEKKSMLERITNFFQIPEILLEADDTEDDLERFVLMVKWYLASWHIAPKAVKKPLNPVLGEVFSCYWDDLPDGSDAYYISEQTSHHPPKSSYFYLVPNRKIKVDGTLIPKSKFLGNSSAAIMEGWAHVTLGRWDEQYIMNQPNVYCRGILFGKLRYELGDQMIVKCPKNGYEAVIEFKVKGIIGGSYDSIDGKILNSKTGEVYYTLGGKWNEVMDIKNVKTGERNVLYDTSKSVVHKPKVRPLEEQLENESRRLWKPTIDALAQRNHPLATEEKAKVENEQRQIAKKRAEDDVDFHPKLFRAVNPSETELKDLEYVLYKNIDLDASPDELKQQLFEVSPFKPGQKFDEKFHIPAFKKSTKS</sequence>
<organism evidence="7">
    <name type="scientific">Clavispora lusitaniae</name>
    <name type="common">Candida lusitaniae</name>
    <dbReference type="NCBI Taxonomy" id="36911"/>
    <lineage>
        <taxon>Eukaryota</taxon>
        <taxon>Fungi</taxon>
        <taxon>Dikarya</taxon>
        <taxon>Ascomycota</taxon>
        <taxon>Saccharomycotina</taxon>
        <taxon>Pichiomycetes</taxon>
        <taxon>Metschnikowiaceae</taxon>
        <taxon>Clavispora</taxon>
    </lineage>
</organism>
<dbReference type="GO" id="GO:0032541">
    <property type="term" value="C:cortical endoplasmic reticulum"/>
    <property type="evidence" value="ECO:0007669"/>
    <property type="project" value="TreeGrafter"/>
</dbReference>
<evidence type="ECO:0000256" key="4">
    <source>
        <dbReference type="ARBA" id="ARBA00023121"/>
    </source>
</evidence>
<dbReference type="FunFam" id="2.40.160.120:FF:000007">
    <property type="entry name" value="Oxysterol binding protein"/>
    <property type="match status" value="1"/>
</dbReference>
<proteinExistence type="inferred from homology"/>
<name>C5HU28_CLALS</name>
<reference evidence="8 9" key="2">
    <citation type="submission" date="2017-04" db="EMBL/GenBank/DDBJ databases">
        <title>Draft genome of the yeast Clavispora lusitaniae type strain CBS 6936.</title>
        <authorList>
            <person name="Durrens P."/>
            <person name="Klopp C."/>
            <person name="Biteau N."/>
            <person name="Fitton-Ouhabi V."/>
            <person name="Dementhon K."/>
            <person name="Accoceberry I."/>
            <person name="Sherman D.J."/>
            <person name="Noel T."/>
        </authorList>
    </citation>
    <scope>NUCLEOTIDE SEQUENCE [LARGE SCALE GENOMIC DNA]</scope>
    <source>
        <strain evidence="8 9">CBS 6936</strain>
    </source>
</reference>
<dbReference type="Gene3D" id="3.30.70.3490">
    <property type="match status" value="1"/>
</dbReference>
<evidence type="ECO:0000313" key="9">
    <source>
        <dbReference type="Proteomes" id="UP000195602"/>
    </source>
</evidence>
<dbReference type="AlphaFoldDB" id="C5HU28"/>
<evidence type="ECO:0000313" key="7">
    <source>
        <dbReference type="EMBL" id="ACS29264.1"/>
    </source>
</evidence>
<dbReference type="Proteomes" id="UP000195602">
    <property type="component" value="Unassembled WGS sequence"/>
</dbReference>
<protein>
    <submittedName>
        <fullName evidence="7">Obp1</fullName>
    </submittedName>
    <submittedName>
        <fullName evidence="8">Oxysterol-binding protein-like protein</fullName>
    </submittedName>
</protein>
<reference evidence="7" key="1">
    <citation type="journal article" date="2009" name="Curr. Biol.">
        <title>Mechanistic plasticity of sexual reproduction and meiosis in the Candida pathogenic species complex.</title>
        <authorList>
            <person name="Reedy J.L."/>
            <person name="Floyd A.M."/>
            <person name="Heitman J."/>
        </authorList>
    </citation>
    <scope>NUCLEOTIDE SEQUENCE</scope>
    <source>
        <strain evidence="7">CL143</strain>
    </source>
</reference>
<dbReference type="GO" id="GO:0005829">
    <property type="term" value="C:cytosol"/>
    <property type="evidence" value="ECO:0007669"/>
    <property type="project" value="TreeGrafter"/>
</dbReference>
<dbReference type="InterPro" id="IPR018494">
    <property type="entry name" value="Oxysterol-bd_CS"/>
</dbReference>
<evidence type="ECO:0000313" key="8">
    <source>
        <dbReference type="EMBL" id="OVF10157.1"/>
    </source>
</evidence>
<dbReference type="VEuPathDB" id="FungiDB:CLUG_04925"/>
<dbReference type="KEGG" id="clus:A9F13_03g03058"/>
<dbReference type="GO" id="GO:0032934">
    <property type="term" value="F:sterol binding"/>
    <property type="evidence" value="ECO:0007669"/>
    <property type="project" value="TreeGrafter"/>
</dbReference>
<dbReference type="Gene3D" id="1.10.287.2720">
    <property type="match status" value="1"/>
</dbReference>
<dbReference type="GO" id="GO:0016020">
    <property type="term" value="C:membrane"/>
    <property type="evidence" value="ECO:0007669"/>
    <property type="project" value="TreeGrafter"/>
</dbReference>
<dbReference type="InterPro" id="IPR037239">
    <property type="entry name" value="OSBP_sf"/>
</dbReference>
<evidence type="ECO:0000256" key="1">
    <source>
        <dbReference type="ARBA" id="ARBA00008842"/>
    </source>
</evidence>
<keyword evidence="2" id="KW-0813">Transport</keyword>
<dbReference type="PANTHER" id="PTHR10972:SF102">
    <property type="entry name" value="OXYSTEROL-BINDING PROTEIN"/>
    <property type="match status" value="1"/>
</dbReference>
<feature type="compositionally biased region" description="Polar residues" evidence="6">
    <location>
        <begin position="13"/>
        <end position="24"/>
    </location>
</feature>
<dbReference type="Gene3D" id="2.40.160.120">
    <property type="match status" value="1"/>
</dbReference>